<protein>
    <submittedName>
        <fullName evidence="5">IS1 family transposase</fullName>
    </submittedName>
</protein>
<dbReference type="InterPro" id="IPR051354">
    <property type="entry name" value="Transposase_27_IS1"/>
</dbReference>
<reference evidence="6" key="1">
    <citation type="submission" date="2018-08" db="EMBL/GenBank/DDBJ databases">
        <authorList>
            <person name="Liu Z.-W."/>
            <person name="Du Z.-J."/>
        </authorList>
    </citation>
    <scope>NUCLEOTIDE SEQUENCE [LARGE SCALE GENOMIC DNA]</scope>
    <source>
        <strain evidence="6">H4X</strain>
    </source>
</reference>
<dbReference type="PANTHER" id="PTHR33293:SF1">
    <property type="entry name" value="INSERTION ELEMENT IS1 1 PROTEIN INSB-RELATED"/>
    <property type="match status" value="1"/>
</dbReference>
<dbReference type="PANTHER" id="PTHR33293">
    <property type="entry name" value="INSERTION ELEMENT IS1 1 PROTEIN INSB-RELATED"/>
    <property type="match status" value="1"/>
</dbReference>
<comment type="caution">
    <text evidence="5">The sequence shown here is derived from an EMBL/GenBank/DDBJ whole genome shotgun (WGS) entry which is preliminary data.</text>
</comment>
<keyword evidence="4" id="KW-0233">DNA recombination</keyword>
<gene>
    <name evidence="5" type="ORF">DXT99_19105</name>
</gene>
<evidence type="ECO:0000313" key="6">
    <source>
        <dbReference type="Proteomes" id="UP000256708"/>
    </source>
</evidence>
<comment type="function">
    <text evidence="1">Absolutely required for transposition of IS1.</text>
</comment>
<accession>A0A3D8L7U0</accession>
<dbReference type="EMBL" id="QRGR01000023">
    <property type="protein sequence ID" value="RDV13469.1"/>
    <property type="molecule type" value="Genomic_DNA"/>
</dbReference>
<evidence type="ECO:0000256" key="3">
    <source>
        <dbReference type="ARBA" id="ARBA00022578"/>
    </source>
</evidence>
<dbReference type="GO" id="GO:0004803">
    <property type="term" value="F:transposase activity"/>
    <property type="evidence" value="ECO:0007669"/>
    <property type="project" value="InterPro"/>
</dbReference>
<keyword evidence="3" id="KW-0815">Transposition</keyword>
<proteinExistence type="inferred from homology"/>
<evidence type="ECO:0000256" key="4">
    <source>
        <dbReference type="ARBA" id="ARBA00023172"/>
    </source>
</evidence>
<sequence length="138" mass="16376">MCYECESDELWSFVSFKANKQWLWVAYDRRSRHMVALHLGDRGAAGAKGLWENVPEHYRQQATLFTDKWEVYKKVIPAARHVFSAKKKDTNHAERFFCTLRQRCARLVRKSLSFSKNIEKDLMAIRFFIANYNLLLLL</sequence>
<name>A0A3D8L7U0_9BACT</name>
<comment type="similarity">
    <text evidence="2">Belongs to the transposase 27 family.</text>
</comment>
<evidence type="ECO:0000256" key="1">
    <source>
        <dbReference type="ARBA" id="ARBA00004091"/>
    </source>
</evidence>
<dbReference type="GO" id="GO:0003677">
    <property type="term" value="F:DNA binding"/>
    <property type="evidence" value="ECO:0007669"/>
    <property type="project" value="InterPro"/>
</dbReference>
<evidence type="ECO:0000313" key="5">
    <source>
        <dbReference type="EMBL" id="RDV13469.1"/>
    </source>
</evidence>
<dbReference type="Pfam" id="PF03400">
    <property type="entry name" value="DDE_Tnp_IS1"/>
    <property type="match status" value="1"/>
</dbReference>
<evidence type="ECO:0000256" key="2">
    <source>
        <dbReference type="ARBA" id="ARBA00008841"/>
    </source>
</evidence>
<dbReference type="GO" id="GO:0006313">
    <property type="term" value="P:DNA transposition"/>
    <property type="evidence" value="ECO:0007669"/>
    <property type="project" value="InterPro"/>
</dbReference>
<keyword evidence="6" id="KW-1185">Reference proteome</keyword>
<dbReference type="InterPro" id="IPR005063">
    <property type="entry name" value="Transposase_27"/>
</dbReference>
<organism evidence="5 6">
    <name type="scientific">Pontibacter diazotrophicus</name>
    <dbReference type="NCBI Taxonomy" id="1400979"/>
    <lineage>
        <taxon>Bacteria</taxon>
        <taxon>Pseudomonadati</taxon>
        <taxon>Bacteroidota</taxon>
        <taxon>Cytophagia</taxon>
        <taxon>Cytophagales</taxon>
        <taxon>Hymenobacteraceae</taxon>
        <taxon>Pontibacter</taxon>
    </lineage>
</organism>
<dbReference type="NCBIfam" id="NF033558">
    <property type="entry name" value="transpos_IS1"/>
    <property type="match status" value="1"/>
</dbReference>
<dbReference type="Proteomes" id="UP000256708">
    <property type="component" value="Unassembled WGS sequence"/>
</dbReference>
<dbReference type="AlphaFoldDB" id="A0A3D8L7U0"/>